<reference evidence="4" key="1">
    <citation type="journal article" date="2011" name="BMC Genomics">
        <title>Complete genome sequence of the filamentous anoxygenic phototrophic bacterium Chloroflexus aurantiacus.</title>
        <authorList>
            <person name="Tang K.H."/>
            <person name="Barry K."/>
            <person name="Chertkov O."/>
            <person name="Dalin E."/>
            <person name="Han C.S."/>
            <person name="Hauser L.J."/>
            <person name="Honchak B.M."/>
            <person name="Karbach L.E."/>
            <person name="Land M.L."/>
            <person name="Lapidus A."/>
            <person name="Larimer F.W."/>
            <person name="Mikhailova N."/>
            <person name="Pitluck S."/>
            <person name="Pierson B.K."/>
            <person name="Blankenship R.E."/>
        </authorList>
    </citation>
    <scope>NUCLEOTIDE SEQUENCE [LARGE SCALE GENOMIC DNA]</scope>
    <source>
        <strain evidence="4">ATCC 29366 / DSM 635 / J-10-fl</strain>
    </source>
</reference>
<feature type="transmembrane region" description="Helical" evidence="1">
    <location>
        <begin position="69"/>
        <end position="93"/>
    </location>
</feature>
<name>A9WIZ4_CHLAA</name>
<feature type="transmembrane region" description="Helical" evidence="1">
    <location>
        <begin position="24"/>
        <end position="57"/>
    </location>
</feature>
<evidence type="ECO:0000313" key="4">
    <source>
        <dbReference type="Proteomes" id="UP000002008"/>
    </source>
</evidence>
<dbReference type="EMBL" id="CP000909">
    <property type="protein sequence ID" value="ABY36453.1"/>
    <property type="molecule type" value="Genomic_DNA"/>
</dbReference>
<dbReference type="Pfam" id="PF02517">
    <property type="entry name" value="Rce1-like"/>
    <property type="match status" value="1"/>
</dbReference>
<keyword evidence="4" id="KW-1185">Reference proteome</keyword>
<sequence>MIPQWLTHNRLYDLARSGQRLPPWWAVILVGLFIAFGSQLFALPIVFMLFLAGIIPITEESALTQPPLLSGLGLSLQLMVAFGAMILFTWLWIRFYERRSFTTLGFERGSILFLYGRGLLIGLAAFTATVGLMALLGYIAIEDSDPAQVGLAALGGVVLVFFPGWLIQGAAEEIVTRGWMLPTLSARYRVWVGLLISSLFFAFMHALNPNMSVLAMINLALYGLFGALYALREESLWGICAFHSIWNWAQGNLFGLQVSGQMVSGGMIFNLVETGPDWFTGGAFGPEGGLVTTIVLLLSIAIIWWWPATGQRVATQPVTADRAL</sequence>
<dbReference type="AlphaFoldDB" id="A9WIZ4"/>
<dbReference type="InterPro" id="IPR003675">
    <property type="entry name" value="Rce1/LyrA-like_dom"/>
</dbReference>
<organism evidence="3 4">
    <name type="scientific">Chloroflexus aurantiacus (strain ATCC 29366 / DSM 635 / J-10-fl)</name>
    <dbReference type="NCBI Taxonomy" id="324602"/>
    <lineage>
        <taxon>Bacteria</taxon>
        <taxon>Bacillati</taxon>
        <taxon>Chloroflexota</taxon>
        <taxon>Chloroflexia</taxon>
        <taxon>Chloroflexales</taxon>
        <taxon>Chloroflexineae</taxon>
        <taxon>Chloroflexaceae</taxon>
        <taxon>Chloroflexus</taxon>
    </lineage>
</organism>
<feature type="transmembrane region" description="Helical" evidence="1">
    <location>
        <begin position="114"/>
        <end position="141"/>
    </location>
</feature>
<feature type="domain" description="CAAX prenyl protease 2/Lysostaphin resistance protein A-like" evidence="2">
    <location>
        <begin position="157"/>
        <end position="248"/>
    </location>
</feature>
<protein>
    <submittedName>
        <fullName evidence="3">Abortive infection protein</fullName>
    </submittedName>
</protein>
<dbReference type="InParanoid" id="A9WIZ4"/>
<proteinExistence type="predicted"/>
<keyword evidence="1" id="KW-0472">Membrane</keyword>
<keyword evidence="1" id="KW-0812">Transmembrane</keyword>
<dbReference type="KEGG" id="cau:Caur_3265"/>
<dbReference type="RefSeq" id="WP_012259106.1">
    <property type="nucleotide sequence ID" value="NC_010175.1"/>
</dbReference>
<keyword evidence="1" id="KW-1133">Transmembrane helix</keyword>
<dbReference type="GO" id="GO:0004175">
    <property type="term" value="F:endopeptidase activity"/>
    <property type="evidence" value="ECO:0007669"/>
    <property type="project" value="UniProtKB-ARBA"/>
</dbReference>
<feature type="transmembrane region" description="Helical" evidence="1">
    <location>
        <begin position="188"/>
        <end position="207"/>
    </location>
</feature>
<accession>A9WIZ4</accession>
<feature type="transmembrane region" description="Helical" evidence="1">
    <location>
        <begin position="284"/>
        <end position="306"/>
    </location>
</feature>
<dbReference type="GO" id="GO:0080120">
    <property type="term" value="P:CAAX-box protein maturation"/>
    <property type="evidence" value="ECO:0007669"/>
    <property type="project" value="UniProtKB-ARBA"/>
</dbReference>
<dbReference type="PANTHER" id="PTHR39430:SF1">
    <property type="entry name" value="PROTEASE"/>
    <property type="match status" value="1"/>
</dbReference>
<feature type="transmembrane region" description="Helical" evidence="1">
    <location>
        <begin position="213"/>
        <end position="231"/>
    </location>
</feature>
<evidence type="ECO:0000256" key="1">
    <source>
        <dbReference type="SAM" id="Phobius"/>
    </source>
</evidence>
<dbReference type="EnsemblBacteria" id="ABY36453">
    <property type="protein sequence ID" value="ABY36453"/>
    <property type="gene ID" value="Caur_3265"/>
</dbReference>
<dbReference type="PATRIC" id="fig|324602.8.peg.3684"/>
<evidence type="ECO:0000313" key="3">
    <source>
        <dbReference type="EMBL" id="ABY36453.1"/>
    </source>
</evidence>
<dbReference type="Proteomes" id="UP000002008">
    <property type="component" value="Chromosome"/>
</dbReference>
<dbReference type="PANTHER" id="PTHR39430">
    <property type="entry name" value="MEMBRANE-ASSOCIATED PROTEASE-RELATED"/>
    <property type="match status" value="1"/>
</dbReference>
<evidence type="ECO:0000259" key="2">
    <source>
        <dbReference type="Pfam" id="PF02517"/>
    </source>
</evidence>
<gene>
    <name evidence="3" type="ordered locus">Caur_3265</name>
</gene>
<feature type="transmembrane region" description="Helical" evidence="1">
    <location>
        <begin position="147"/>
        <end position="167"/>
    </location>
</feature>
<dbReference type="eggNOG" id="COG1266">
    <property type="taxonomic scope" value="Bacteria"/>
</dbReference>
<feature type="transmembrane region" description="Helical" evidence="1">
    <location>
        <begin position="252"/>
        <end position="272"/>
    </location>
</feature>
<dbReference type="HOGENOM" id="CLU_051806_3_0_0"/>